<comment type="caution">
    <text evidence="3">The sequence shown here is derived from an EMBL/GenBank/DDBJ whole genome shotgun (WGS) entry which is preliminary data.</text>
</comment>
<sequence>MFIKKMSLAIIAMVMCCLYSCQVTPTAEKTAFQMQDTLPAGTTEILLTIHGKGFSHVTTDNKVIVDDVEAKIISASDNELIVQIPARKTAKIAITVKVGNEVSDTVLVDNQIIMLAGR</sequence>
<feature type="domain" description="IPT/TIG" evidence="2">
    <location>
        <begin position="44"/>
        <end position="104"/>
    </location>
</feature>
<name>A0A5C6M369_9BACT</name>
<dbReference type="RefSeq" id="WP_146303122.1">
    <property type="nucleotide sequence ID" value="NZ_VOHS01000001.1"/>
</dbReference>
<keyword evidence="4" id="KW-1185">Reference proteome</keyword>
<dbReference type="SUPFAM" id="SSF81296">
    <property type="entry name" value="E set domains"/>
    <property type="match status" value="1"/>
</dbReference>
<dbReference type="EMBL" id="VOHS01000001">
    <property type="protein sequence ID" value="TWW02469.1"/>
    <property type="molecule type" value="Genomic_DNA"/>
</dbReference>
<dbReference type="OrthoDB" id="670402at2"/>
<gene>
    <name evidence="3" type="ORF">FEF09_01290</name>
</gene>
<dbReference type="InterPro" id="IPR002909">
    <property type="entry name" value="IPT_dom"/>
</dbReference>
<feature type="signal peptide" evidence="1">
    <location>
        <begin position="1"/>
        <end position="25"/>
    </location>
</feature>
<proteinExistence type="predicted"/>
<dbReference type="Pfam" id="PF01833">
    <property type="entry name" value="TIG"/>
    <property type="match status" value="1"/>
</dbReference>
<dbReference type="AlphaFoldDB" id="A0A5C6M369"/>
<evidence type="ECO:0000313" key="3">
    <source>
        <dbReference type="EMBL" id="TWW02469.1"/>
    </source>
</evidence>
<evidence type="ECO:0000256" key="1">
    <source>
        <dbReference type="SAM" id="SignalP"/>
    </source>
</evidence>
<dbReference type="InterPro" id="IPR013783">
    <property type="entry name" value="Ig-like_fold"/>
</dbReference>
<accession>A0A5C6M369</accession>
<dbReference type="Gene3D" id="2.60.40.10">
    <property type="entry name" value="Immunoglobulins"/>
    <property type="match status" value="1"/>
</dbReference>
<evidence type="ECO:0000259" key="2">
    <source>
        <dbReference type="Pfam" id="PF01833"/>
    </source>
</evidence>
<dbReference type="Proteomes" id="UP000318815">
    <property type="component" value="Unassembled WGS sequence"/>
</dbReference>
<evidence type="ECO:0000313" key="4">
    <source>
        <dbReference type="Proteomes" id="UP000318815"/>
    </source>
</evidence>
<protein>
    <recommendedName>
        <fullName evidence="2">IPT/TIG domain-containing protein</fullName>
    </recommendedName>
</protein>
<keyword evidence="1" id="KW-0732">Signal</keyword>
<feature type="chain" id="PRO_5022892583" description="IPT/TIG domain-containing protein" evidence="1">
    <location>
        <begin position="26"/>
        <end position="118"/>
    </location>
</feature>
<reference evidence="3 4" key="1">
    <citation type="submission" date="2019-08" db="EMBL/GenBank/DDBJ databases">
        <title>Whole genome sequencing of chitin degrading bacteria Chitinophaga pinensis YS16.</title>
        <authorList>
            <person name="Singh R.P."/>
            <person name="Manchanda G."/>
            <person name="Maurya I.K."/>
            <person name="Joshi N.K."/>
            <person name="Srivastava A.K."/>
        </authorList>
    </citation>
    <scope>NUCLEOTIDE SEQUENCE [LARGE SCALE GENOMIC DNA]</scope>
    <source>
        <strain evidence="3 4">YS-16</strain>
    </source>
</reference>
<dbReference type="InterPro" id="IPR014756">
    <property type="entry name" value="Ig_E-set"/>
</dbReference>
<organism evidence="3 4">
    <name type="scientific">Chitinophaga pinensis</name>
    <dbReference type="NCBI Taxonomy" id="79329"/>
    <lineage>
        <taxon>Bacteria</taxon>
        <taxon>Pseudomonadati</taxon>
        <taxon>Bacteroidota</taxon>
        <taxon>Chitinophagia</taxon>
        <taxon>Chitinophagales</taxon>
        <taxon>Chitinophagaceae</taxon>
        <taxon>Chitinophaga</taxon>
    </lineage>
</organism>